<dbReference type="Proteomes" id="UP000320679">
    <property type="component" value="Unassembled WGS sequence"/>
</dbReference>
<dbReference type="PROSITE" id="PS00533">
    <property type="entry name" value="PORPHOBILINOGEN_DEAM"/>
    <property type="match status" value="1"/>
</dbReference>
<evidence type="ECO:0000259" key="1">
    <source>
        <dbReference type="Pfam" id="PF03900"/>
    </source>
</evidence>
<feature type="non-terminal residue" evidence="2">
    <location>
        <position position="1"/>
    </location>
</feature>
<dbReference type="InterPro" id="IPR022418">
    <property type="entry name" value="Porphobilinogen_deaminase_C"/>
</dbReference>
<feature type="domain" description="Porphobilinogen deaminase C-terminal" evidence="1">
    <location>
        <begin position="14"/>
        <end position="57"/>
    </location>
</feature>
<dbReference type="GO" id="GO:0004418">
    <property type="term" value="F:hydroxymethylbilane synthase activity"/>
    <property type="evidence" value="ECO:0007669"/>
    <property type="project" value="InterPro"/>
</dbReference>
<proteinExistence type="predicted"/>
<dbReference type="InterPro" id="IPR022419">
    <property type="entry name" value="Porphobilin_deaminase_cofac_BS"/>
</dbReference>
<dbReference type="GO" id="GO:0033014">
    <property type="term" value="P:tetrapyrrole biosynthetic process"/>
    <property type="evidence" value="ECO:0007669"/>
    <property type="project" value="InterPro"/>
</dbReference>
<organism evidence="2 3">
    <name type="scientific">Aerophobetes bacterium</name>
    <dbReference type="NCBI Taxonomy" id="2030807"/>
    <lineage>
        <taxon>Bacteria</taxon>
        <taxon>Candidatus Aerophobota</taxon>
    </lineage>
</organism>
<reference evidence="2 3" key="1">
    <citation type="submission" date="2019-03" db="EMBL/GenBank/DDBJ databases">
        <title>Metabolic potential of uncultured bacteria and archaea associated with petroleum seepage in deep-sea sediments.</title>
        <authorList>
            <person name="Dong X."/>
            <person name="Hubert C."/>
        </authorList>
    </citation>
    <scope>NUCLEOTIDE SEQUENCE [LARGE SCALE GENOMIC DNA]</scope>
    <source>
        <strain evidence="2">E29_bin78</strain>
    </source>
</reference>
<evidence type="ECO:0000313" key="2">
    <source>
        <dbReference type="EMBL" id="TET45972.1"/>
    </source>
</evidence>
<gene>
    <name evidence="2" type="ORF">E3J59_03415</name>
</gene>
<dbReference type="EMBL" id="SOJK01000147">
    <property type="protein sequence ID" value="TET45972.1"/>
    <property type="molecule type" value="Genomic_DNA"/>
</dbReference>
<evidence type="ECO:0000313" key="3">
    <source>
        <dbReference type="Proteomes" id="UP000320679"/>
    </source>
</evidence>
<dbReference type="AlphaFoldDB" id="A0A523UTV6"/>
<protein>
    <submittedName>
        <fullName evidence="2">Hydroxymethylbilane synthase</fullName>
    </submittedName>
</protein>
<accession>A0A523UTV6</accession>
<dbReference type="Pfam" id="PF03900">
    <property type="entry name" value="Porphobil_deamC"/>
    <property type="match status" value="1"/>
</dbReference>
<dbReference type="Gene3D" id="3.30.160.40">
    <property type="entry name" value="Porphobilinogen deaminase, C-terminal domain"/>
    <property type="match status" value="1"/>
</dbReference>
<name>A0A523UTV6_UNCAE</name>
<dbReference type="SUPFAM" id="SSF54782">
    <property type="entry name" value="Porphobilinogen deaminase (hydroxymethylbilane synthase), C-terminal domain"/>
    <property type="match status" value="1"/>
</dbReference>
<dbReference type="InterPro" id="IPR036803">
    <property type="entry name" value="Porphobilinogen_deaminase_C_sf"/>
</dbReference>
<comment type="caution">
    <text evidence="2">The sequence shown here is derived from an EMBL/GenBank/DDBJ whole genome shotgun (WGS) entry which is preliminary data.</text>
</comment>
<sequence>RILQPLNHDDSRIAITAERYFLRELGSGCQVPVATLGQVQGKKLSLEGLVSTSEGEKIQ</sequence>